<dbReference type="PANTHER" id="PTHR32208">
    <property type="entry name" value="SECRETED PROTEIN-RELATED"/>
    <property type="match status" value="1"/>
</dbReference>
<evidence type="ECO:0000259" key="3">
    <source>
        <dbReference type="Pfam" id="PF09118"/>
    </source>
</evidence>
<dbReference type="InterPro" id="IPR037293">
    <property type="entry name" value="Gal_Oxidase_central_sf"/>
</dbReference>
<dbReference type="Gene3D" id="2.60.40.10">
    <property type="entry name" value="Immunoglobulins"/>
    <property type="match status" value="1"/>
</dbReference>
<dbReference type="InterPro" id="IPR015202">
    <property type="entry name" value="GO-like_E_set"/>
</dbReference>
<evidence type="ECO:0000259" key="2">
    <source>
        <dbReference type="Pfam" id="PF07250"/>
    </source>
</evidence>
<dbReference type="Pfam" id="PF09118">
    <property type="entry name" value="GO-like_E_set"/>
    <property type="match status" value="1"/>
</dbReference>
<keyword evidence="1" id="KW-0732">Signal</keyword>
<dbReference type="InterPro" id="IPR013783">
    <property type="entry name" value="Ig-like_fold"/>
</dbReference>
<accession>A0AAW2LXY3</accession>
<evidence type="ECO:0000256" key="1">
    <source>
        <dbReference type="ARBA" id="ARBA00022729"/>
    </source>
</evidence>
<dbReference type="InterPro" id="IPR009880">
    <property type="entry name" value="Glyoxal_oxidase_N"/>
</dbReference>
<name>A0AAW2LXY3_9LAMI</name>
<protein>
    <submittedName>
        <fullName evidence="4">Aldehyde oxidase GLOX1</fullName>
    </submittedName>
</protein>
<dbReference type="PANTHER" id="PTHR32208:SF62">
    <property type="entry name" value="OXIDASE, PUTATIVE, EXPRESSED-RELATED"/>
    <property type="match status" value="1"/>
</dbReference>
<evidence type="ECO:0000313" key="4">
    <source>
        <dbReference type="EMBL" id="KAL0323168.1"/>
    </source>
</evidence>
<dbReference type="SUPFAM" id="SSF50965">
    <property type="entry name" value="Galactose oxidase, central domain"/>
    <property type="match status" value="1"/>
</dbReference>
<feature type="domain" description="Galactose oxidase-like Early set" evidence="3">
    <location>
        <begin position="112"/>
        <end position="190"/>
    </location>
</feature>
<comment type="caution">
    <text evidence="4">The sequence shown here is derived from an EMBL/GenBank/DDBJ whole genome shotgun (WGS) entry which is preliminary data.</text>
</comment>
<organism evidence="4">
    <name type="scientific">Sesamum angustifolium</name>
    <dbReference type="NCBI Taxonomy" id="2727405"/>
    <lineage>
        <taxon>Eukaryota</taxon>
        <taxon>Viridiplantae</taxon>
        <taxon>Streptophyta</taxon>
        <taxon>Embryophyta</taxon>
        <taxon>Tracheophyta</taxon>
        <taxon>Spermatophyta</taxon>
        <taxon>Magnoliopsida</taxon>
        <taxon>eudicotyledons</taxon>
        <taxon>Gunneridae</taxon>
        <taxon>Pentapetalae</taxon>
        <taxon>asterids</taxon>
        <taxon>lamiids</taxon>
        <taxon>Lamiales</taxon>
        <taxon>Pedaliaceae</taxon>
        <taxon>Sesamum</taxon>
    </lineage>
</organism>
<dbReference type="EMBL" id="JACGWK010000012">
    <property type="protein sequence ID" value="KAL0323168.1"/>
    <property type="molecule type" value="Genomic_DNA"/>
</dbReference>
<feature type="domain" description="Glyoxal oxidase N-terminal" evidence="2">
    <location>
        <begin position="1"/>
        <end position="103"/>
    </location>
</feature>
<dbReference type="SUPFAM" id="SSF81296">
    <property type="entry name" value="E set domains"/>
    <property type="match status" value="1"/>
</dbReference>
<dbReference type="InterPro" id="IPR014756">
    <property type="entry name" value="Ig_E-set"/>
</dbReference>
<dbReference type="Gene3D" id="2.130.10.80">
    <property type="entry name" value="Galactose oxidase/kelch, beta-propeller"/>
    <property type="match status" value="1"/>
</dbReference>
<dbReference type="AlphaFoldDB" id="A0AAW2LXY3"/>
<gene>
    <name evidence="4" type="ORF">Sangu_1936100</name>
</gene>
<reference evidence="4" key="2">
    <citation type="journal article" date="2024" name="Plant">
        <title>Genomic evolution and insights into agronomic trait innovations of Sesamum species.</title>
        <authorList>
            <person name="Miao H."/>
            <person name="Wang L."/>
            <person name="Qu L."/>
            <person name="Liu H."/>
            <person name="Sun Y."/>
            <person name="Le M."/>
            <person name="Wang Q."/>
            <person name="Wei S."/>
            <person name="Zheng Y."/>
            <person name="Lin W."/>
            <person name="Duan Y."/>
            <person name="Cao H."/>
            <person name="Xiong S."/>
            <person name="Wang X."/>
            <person name="Wei L."/>
            <person name="Li C."/>
            <person name="Ma Q."/>
            <person name="Ju M."/>
            <person name="Zhao R."/>
            <person name="Li G."/>
            <person name="Mu C."/>
            <person name="Tian Q."/>
            <person name="Mei H."/>
            <person name="Zhang T."/>
            <person name="Gao T."/>
            <person name="Zhang H."/>
        </authorList>
    </citation>
    <scope>NUCLEOTIDE SEQUENCE</scope>
    <source>
        <strain evidence="4">G01</strain>
    </source>
</reference>
<reference evidence="4" key="1">
    <citation type="submission" date="2020-06" db="EMBL/GenBank/DDBJ databases">
        <authorList>
            <person name="Li T."/>
            <person name="Hu X."/>
            <person name="Zhang T."/>
            <person name="Song X."/>
            <person name="Zhang H."/>
            <person name="Dai N."/>
            <person name="Sheng W."/>
            <person name="Hou X."/>
            <person name="Wei L."/>
        </authorList>
    </citation>
    <scope>NUCLEOTIDE SEQUENCE</scope>
    <source>
        <strain evidence="4">G01</strain>
        <tissue evidence="4">Leaf</tissue>
    </source>
</reference>
<sequence>MGDMVLLPNGNVLIINGASEGTAGWDLGRNPVLSPVIYRPNNPVGSRFEAQLSSSIPRMYHSTAVLLRDGRVLVSGSNPHAYYNFTGVRFPTDLTMEAFSPDYLDPRLARVRPTIVSPASHLQIGYGQQLTINFRAQGRKNKNLITVTMVSPPFTTHSFSMNQRLLLLTNGNGIRADVTPLGRSNYQVRVMTPVHVFLPHLDTIFCSWFIVKFLVKAFGFRSNSL</sequence>
<proteinExistence type="predicted"/>
<dbReference type="Pfam" id="PF07250">
    <property type="entry name" value="Glyoxal_oxid_N"/>
    <property type="match status" value="1"/>
</dbReference>
<dbReference type="InterPro" id="IPR011043">
    <property type="entry name" value="Gal_Oxase/kelch_b-propeller"/>
</dbReference>